<keyword evidence="1" id="KW-0547">Nucleotide-binding</keyword>
<dbReference type="InterPro" id="IPR003439">
    <property type="entry name" value="ABC_transporter-like_ATP-bd"/>
</dbReference>
<keyword evidence="3" id="KW-0175">Coiled coil</keyword>
<keyword evidence="2" id="KW-0067">ATP-binding</keyword>
<dbReference type="InterPro" id="IPR003593">
    <property type="entry name" value="AAA+_ATPase"/>
</dbReference>
<comment type="caution">
    <text evidence="5">The sequence shown here is derived from an EMBL/GenBank/DDBJ whole genome shotgun (WGS) entry which is preliminary data.</text>
</comment>
<dbReference type="InterPro" id="IPR051309">
    <property type="entry name" value="ABCF_ATPase"/>
</dbReference>
<sequence>MLTVNKLTVDFGKRLLFDNVSFSVSASEHVALVGRNGAGKSTLLKLIAGIEEPTSGEISFPKDCHIGYLPQVMKLKDGKTVYQEVEEAFEHISDLEKEVEDLTREMQNRTDYESESYQDLLERFSAKSDAFMLSQSGGNYHAQIEKTLCGLGFDREDFDKPTSTFSGGWRMRIELAKILLKRPDLLLLDEPTNHLDIESIRWLENFIASSKGALILISHDRQFLDNTCKRTIEIELGNLYDYKVNYTRYVSLREERLEQQKRAFENQQKMIKETEDFIERFRYKATKAVQVQSRIKQLEKVQRIELDEIDERQMNFSFRPASPSGEYPVVVEDMGKAFGDHQVFDHANFMIKRGEKVAFVGRNGEGKTTMVRCIMGDYHDYTGTLKLGHNVELSYFAQNEAQELDPNLTVFDTIDRVAVGDIRTSINDMLGAFMFGGEESLKKVGVLSGGERARLAMIRLLLRPANVLILDEPTNHLDIRSKNVLKEAIMKFTGTVILVSHDRYFLDGLVDKVYEFKHGKVIEYLGGMPDYLEHSTFSDDIAVQKAIDDTQETDDKKVSEAAVDYEKQKQLRALRKQVERTIEKCEKRIKELESQITSMEEDMNRPNAQLGESDYIKYNKAKEALDKEMNLWEEASIELEELQ</sequence>
<evidence type="ECO:0000313" key="6">
    <source>
        <dbReference type="Proteomes" id="UP001596020"/>
    </source>
</evidence>
<evidence type="ECO:0000313" key="5">
    <source>
        <dbReference type="EMBL" id="MFC4666359.1"/>
    </source>
</evidence>
<dbReference type="Gene3D" id="3.40.50.300">
    <property type="entry name" value="P-loop containing nucleotide triphosphate hydrolases"/>
    <property type="match status" value="2"/>
</dbReference>
<feature type="coiled-coil region" evidence="3">
    <location>
        <begin position="568"/>
        <end position="642"/>
    </location>
</feature>
<dbReference type="SMART" id="SM00382">
    <property type="entry name" value="AAA"/>
    <property type="match status" value="2"/>
</dbReference>
<keyword evidence="6" id="KW-1185">Reference proteome</keyword>
<feature type="coiled-coil region" evidence="3">
    <location>
        <begin position="85"/>
        <end position="112"/>
    </location>
</feature>
<feature type="domain" description="ABC transporter" evidence="4">
    <location>
        <begin position="2"/>
        <end position="261"/>
    </location>
</feature>
<reference evidence="6" key="1">
    <citation type="journal article" date="2019" name="Int. J. Syst. Evol. Microbiol.">
        <title>The Global Catalogue of Microorganisms (GCM) 10K type strain sequencing project: providing services to taxonomists for standard genome sequencing and annotation.</title>
        <authorList>
            <consortium name="The Broad Institute Genomics Platform"/>
            <consortium name="The Broad Institute Genome Sequencing Center for Infectious Disease"/>
            <person name="Wu L."/>
            <person name="Ma J."/>
        </authorList>
    </citation>
    <scope>NUCLEOTIDE SEQUENCE [LARGE SCALE GENOMIC DNA]</scope>
    <source>
        <strain evidence="6">CGMCC 4.7357</strain>
    </source>
</reference>
<dbReference type="Pfam" id="PF12848">
    <property type="entry name" value="ABC_tran_Xtn"/>
    <property type="match status" value="1"/>
</dbReference>
<evidence type="ECO:0000259" key="4">
    <source>
        <dbReference type="PROSITE" id="PS50893"/>
    </source>
</evidence>
<evidence type="ECO:0000256" key="2">
    <source>
        <dbReference type="ARBA" id="ARBA00022840"/>
    </source>
</evidence>
<dbReference type="InterPro" id="IPR032781">
    <property type="entry name" value="ABC_tran_Xtn"/>
</dbReference>
<proteinExistence type="predicted"/>
<dbReference type="PROSITE" id="PS00211">
    <property type="entry name" value="ABC_TRANSPORTER_1"/>
    <property type="match status" value="2"/>
</dbReference>
<dbReference type="RefSeq" id="WP_380079353.1">
    <property type="nucleotide sequence ID" value="NZ_JBHSGO010000194.1"/>
</dbReference>
<protein>
    <submittedName>
        <fullName evidence="5">Ribosomal protection-like ABC-F family protein</fullName>
    </submittedName>
</protein>
<dbReference type="Pfam" id="PF00005">
    <property type="entry name" value="ABC_tran"/>
    <property type="match status" value="2"/>
</dbReference>
<dbReference type="SUPFAM" id="SSF52540">
    <property type="entry name" value="P-loop containing nucleoside triphosphate hydrolases"/>
    <property type="match status" value="2"/>
</dbReference>
<accession>A0ABV9K8L3</accession>
<name>A0ABV9K8L3_9PORP</name>
<dbReference type="Proteomes" id="UP001596020">
    <property type="component" value="Unassembled WGS sequence"/>
</dbReference>
<dbReference type="CDD" id="cd03221">
    <property type="entry name" value="ABCF_EF-3"/>
    <property type="match status" value="2"/>
</dbReference>
<dbReference type="PANTHER" id="PTHR42855">
    <property type="entry name" value="ABC TRANSPORTER ATP-BINDING SUBUNIT"/>
    <property type="match status" value="1"/>
</dbReference>
<evidence type="ECO:0000256" key="1">
    <source>
        <dbReference type="ARBA" id="ARBA00022741"/>
    </source>
</evidence>
<dbReference type="PANTHER" id="PTHR42855:SF2">
    <property type="entry name" value="DRUG RESISTANCE ABC TRANSPORTER,ATP-BINDING PROTEIN"/>
    <property type="match status" value="1"/>
</dbReference>
<evidence type="ECO:0000256" key="3">
    <source>
        <dbReference type="SAM" id="Coils"/>
    </source>
</evidence>
<dbReference type="NCBIfam" id="NF000355">
    <property type="entry name" value="ribo_prot_ABC_F"/>
    <property type="match status" value="1"/>
</dbReference>
<dbReference type="PROSITE" id="PS50893">
    <property type="entry name" value="ABC_TRANSPORTER_2"/>
    <property type="match status" value="2"/>
</dbReference>
<dbReference type="EMBL" id="JBHSGO010000194">
    <property type="protein sequence ID" value="MFC4666359.1"/>
    <property type="molecule type" value="Genomic_DNA"/>
</dbReference>
<feature type="domain" description="ABC transporter" evidence="4">
    <location>
        <begin position="329"/>
        <end position="543"/>
    </location>
</feature>
<organism evidence="5 6">
    <name type="scientific">Falsiporphyromonas endometrii</name>
    <dbReference type="NCBI Taxonomy" id="1387297"/>
    <lineage>
        <taxon>Bacteria</taxon>
        <taxon>Pseudomonadati</taxon>
        <taxon>Bacteroidota</taxon>
        <taxon>Bacteroidia</taxon>
        <taxon>Bacteroidales</taxon>
        <taxon>Porphyromonadaceae</taxon>
        <taxon>Falsiporphyromonas</taxon>
    </lineage>
</organism>
<dbReference type="InterPro" id="IPR027417">
    <property type="entry name" value="P-loop_NTPase"/>
</dbReference>
<dbReference type="InterPro" id="IPR017871">
    <property type="entry name" value="ABC_transporter-like_CS"/>
</dbReference>
<gene>
    <name evidence="5" type="primary">abc-f</name>
    <name evidence="5" type="ORF">ACFO3G_07095</name>
</gene>